<dbReference type="EMBL" id="DF820492">
    <property type="protein sequence ID" value="GAK31320.1"/>
    <property type="molecule type" value="Genomic_DNA"/>
</dbReference>
<keyword evidence="2" id="KW-1185">Reference proteome</keyword>
<organism evidence="1 2">
    <name type="scientific">Weissella oryzae (strain DSM 25784 / JCM 18191 / LMG 30913 / SG25)</name>
    <dbReference type="NCBI Taxonomy" id="1329250"/>
    <lineage>
        <taxon>Bacteria</taxon>
        <taxon>Bacillati</taxon>
        <taxon>Bacillota</taxon>
        <taxon>Bacilli</taxon>
        <taxon>Lactobacillales</taxon>
        <taxon>Lactobacillaceae</taxon>
        <taxon>Weissella</taxon>
    </lineage>
</organism>
<protein>
    <submittedName>
        <fullName evidence="1">Uncharacterized protein</fullName>
    </submittedName>
</protein>
<dbReference type="Proteomes" id="UP000030643">
    <property type="component" value="Unassembled WGS sequence"/>
</dbReference>
<proteinExistence type="predicted"/>
<evidence type="ECO:0000313" key="2">
    <source>
        <dbReference type="Proteomes" id="UP000030643"/>
    </source>
</evidence>
<evidence type="ECO:0000313" key="1">
    <source>
        <dbReference type="EMBL" id="GAK31320.1"/>
    </source>
</evidence>
<sequence>MKNNQVRTVTMTVENYNKILAVKEKADFEGIKKSKEELVRMFRANEFDRLSLSAVFDVYRNFDTAKFMKRSNNKVICKISVNTGQDMVEVRQQ</sequence>
<dbReference type="STRING" id="1329250.WOSG25_090170"/>
<dbReference type="RefSeq" id="WP_027699317.1">
    <property type="nucleotide sequence ID" value="NZ_DF820492.1"/>
</dbReference>
<reference evidence="2" key="1">
    <citation type="journal article" date="2014" name="Genome Announc.">
        <title>Draft genome sequence of Weissella oryzae SG25T, isolated from fermented rice grains.</title>
        <authorList>
            <person name="Tanizawa Y."/>
            <person name="Fujisawa T."/>
            <person name="Mochizuki T."/>
            <person name="Kaminuma E."/>
            <person name="Suzuki Y."/>
            <person name="Nakamura Y."/>
            <person name="Tohno M."/>
        </authorList>
    </citation>
    <scope>NUCLEOTIDE SEQUENCE [LARGE SCALE GENOMIC DNA]</scope>
    <source>
        <strain evidence="2">DSM 25784 / JCM 18191 / LMG 30913 / SG25</strain>
    </source>
</reference>
<name>A0A069CU71_WEIOS</name>
<gene>
    <name evidence="1" type="ORF">WOSG25_090170</name>
</gene>
<accession>A0A069CU71</accession>
<dbReference type="AlphaFoldDB" id="A0A069CU71"/>